<dbReference type="AlphaFoldDB" id="A0A2P2QPU3"/>
<proteinExistence type="predicted"/>
<organism evidence="1">
    <name type="scientific">Rhizophora mucronata</name>
    <name type="common">Asiatic mangrove</name>
    <dbReference type="NCBI Taxonomy" id="61149"/>
    <lineage>
        <taxon>Eukaryota</taxon>
        <taxon>Viridiplantae</taxon>
        <taxon>Streptophyta</taxon>
        <taxon>Embryophyta</taxon>
        <taxon>Tracheophyta</taxon>
        <taxon>Spermatophyta</taxon>
        <taxon>Magnoliopsida</taxon>
        <taxon>eudicotyledons</taxon>
        <taxon>Gunneridae</taxon>
        <taxon>Pentapetalae</taxon>
        <taxon>rosids</taxon>
        <taxon>fabids</taxon>
        <taxon>Malpighiales</taxon>
        <taxon>Rhizophoraceae</taxon>
        <taxon>Rhizophora</taxon>
    </lineage>
</organism>
<sequence>MIRLTLVLAIVIKHSPLVHLDQKFSNLDPTGRIDLLVRFTIDLIKIWPNPVVFE</sequence>
<accession>A0A2P2QPU3</accession>
<dbReference type="EMBL" id="GGEC01088565">
    <property type="protein sequence ID" value="MBX69049.1"/>
    <property type="molecule type" value="Transcribed_RNA"/>
</dbReference>
<evidence type="ECO:0000313" key="1">
    <source>
        <dbReference type="EMBL" id="MBX69049.1"/>
    </source>
</evidence>
<name>A0A2P2QPU3_RHIMU</name>
<protein>
    <submittedName>
        <fullName evidence="1">Uncharacterized protein</fullName>
    </submittedName>
</protein>
<reference evidence="1" key="1">
    <citation type="submission" date="2018-02" db="EMBL/GenBank/DDBJ databases">
        <title>Rhizophora mucronata_Transcriptome.</title>
        <authorList>
            <person name="Meera S.P."/>
            <person name="Sreeshan A."/>
            <person name="Augustine A."/>
        </authorList>
    </citation>
    <scope>NUCLEOTIDE SEQUENCE</scope>
    <source>
        <tissue evidence="1">Leaf</tissue>
    </source>
</reference>